<feature type="transmembrane region" description="Helical" evidence="8">
    <location>
        <begin position="84"/>
        <end position="114"/>
    </location>
</feature>
<evidence type="ECO:0000256" key="8">
    <source>
        <dbReference type="SAM" id="Phobius"/>
    </source>
</evidence>
<accession>A0ABY5VK53</accession>
<reference evidence="9" key="1">
    <citation type="journal article" date="2022" name="Cell">
        <title>Design, construction, and in vivo augmentation of a complex gut microbiome.</title>
        <authorList>
            <person name="Cheng A.G."/>
            <person name="Ho P.Y."/>
            <person name="Aranda-Diaz A."/>
            <person name="Jain S."/>
            <person name="Yu F.B."/>
            <person name="Meng X."/>
            <person name="Wang M."/>
            <person name="Iakiviak M."/>
            <person name="Nagashima K."/>
            <person name="Zhao A."/>
            <person name="Murugkar P."/>
            <person name="Patil A."/>
            <person name="Atabakhsh K."/>
            <person name="Weakley A."/>
            <person name="Yan J."/>
            <person name="Brumbaugh A.R."/>
            <person name="Higginbottom S."/>
            <person name="Dimas A."/>
            <person name="Shiver A.L."/>
            <person name="Deutschbauer A."/>
            <person name="Neff N."/>
            <person name="Sonnenburg J.L."/>
            <person name="Huang K.C."/>
            <person name="Fischbach M.A."/>
        </authorList>
    </citation>
    <scope>NUCLEOTIDE SEQUENCE</scope>
    <source>
        <strain evidence="9">DSM 19829</strain>
    </source>
</reference>
<sequence length="318" mass="33678">MKKAAFNKKFDWSRLSTLFVLIGMCVILAFTSKVFLTVGNVVNVLQQISINAIIAIGMTFVIITAGIDLSVGSVLALSSTTMGVVYVSTGSVFLSILTCLLVGIICGIINGIIITKGGLPPFISTLGMMNMARGIALTLTAGKTINGFNGTFRWIGTKTITGAGFPVQVIFMLILMAAAFYILRYRKLGRYIYAIGGNEEVTRLTGINVYRYKIIAYAISGLTAAIAGYVLTAKLNAAQPISGDGYELDAIAACVIGGVSQEGGVGSVWGTLIGAIIVGVINNGMTLLNVSSYFQEFVIGLVIVISVLIDVQKNRKTR</sequence>
<feature type="transmembrane region" description="Helical" evidence="8">
    <location>
        <begin position="52"/>
        <end position="77"/>
    </location>
</feature>
<evidence type="ECO:0000256" key="3">
    <source>
        <dbReference type="ARBA" id="ARBA00022475"/>
    </source>
</evidence>
<keyword evidence="3" id="KW-1003">Cell membrane</keyword>
<comment type="subcellular location">
    <subcellularLocation>
        <location evidence="1">Cell membrane</location>
        <topology evidence="1">Multi-pass membrane protein</topology>
    </subcellularLocation>
</comment>
<dbReference type="Proteomes" id="UP001060164">
    <property type="component" value="Chromosome"/>
</dbReference>
<dbReference type="RefSeq" id="WP_028530216.1">
    <property type="nucleotide sequence ID" value="NZ_CABLBR010000049.1"/>
</dbReference>
<evidence type="ECO:0000256" key="7">
    <source>
        <dbReference type="ARBA" id="ARBA00023136"/>
    </source>
</evidence>
<proteinExistence type="predicted"/>
<protein>
    <submittedName>
        <fullName evidence="9">Ribose ABC transporter permease</fullName>
    </submittedName>
</protein>
<dbReference type="PANTHER" id="PTHR32196">
    <property type="entry name" value="ABC TRANSPORTER PERMEASE PROTEIN YPHD-RELATED-RELATED"/>
    <property type="match status" value="1"/>
</dbReference>
<name>A0ABY5VK53_9FIRM</name>
<evidence type="ECO:0000256" key="4">
    <source>
        <dbReference type="ARBA" id="ARBA00022519"/>
    </source>
</evidence>
<organism evidence="9 10">
    <name type="scientific">Ruminococcus gauvreauii</name>
    <dbReference type="NCBI Taxonomy" id="438033"/>
    <lineage>
        <taxon>Bacteria</taxon>
        <taxon>Bacillati</taxon>
        <taxon>Bacillota</taxon>
        <taxon>Clostridia</taxon>
        <taxon>Eubacteriales</taxon>
        <taxon>Oscillospiraceae</taxon>
        <taxon>Ruminococcus</taxon>
    </lineage>
</organism>
<evidence type="ECO:0000313" key="9">
    <source>
        <dbReference type="EMBL" id="UWP60767.1"/>
    </source>
</evidence>
<dbReference type="EMBL" id="CP102290">
    <property type="protein sequence ID" value="UWP60767.1"/>
    <property type="molecule type" value="Genomic_DNA"/>
</dbReference>
<dbReference type="CDD" id="cd06579">
    <property type="entry name" value="TM_PBP1_transp_AraH_like"/>
    <property type="match status" value="1"/>
</dbReference>
<feature type="transmembrane region" description="Helical" evidence="8">
    <location>
        <begin position="293"/>
        <end position="311"/>
    </location>
</feature>
<evidence type="ECO:0000313" key="10">
    <source>
        <dbReference type="Proteomes" id="UP001060164"/>
    </source>
</evidence>
<feature type="transmembrane region" description="Helical" evidence="8">
    <location>
        <begin position="163"/>
        <end position="183"/>
    </location>
</feature>
<evidence type="ECO:0000256" key="5">
    <source>
        <dbReference type="ARBA" id="ARBA00022692"/>
    </source>
</evidence>
<keyword evidence="6 8" id="KW-1133">Transmembrane helix</keyword>
<feature type="transmembrane region" description="Helical" evidence="8">
    <location>
        <begin position="214"/>
        <end position="232"/>
    </location>
</feature>
<keyword evidence="4" id="KW-0997">Cell inner membrane</keyword>
<evidence type="ECO:0000256" key="6">
    <source>
        <dbReference type="ARBA" id="ARBA00022989"/>
    </source>
</evidence>
<feature type="transmembrane region" description="Helical" evidence="8">
    <location>
        <begin position="12"/>
        <end position="32"/>
    </location>
</feature>
<dbReference type="InterPro" id="IPR001851">
    <property type="entry name" value="ABC_transp_permease"/>
</dbReference>
<keyword evidence="2" id="KW-0813">Transport</keyword>
<keyword evidence="10" id="KW-1185">Reference proteome</keyword>
<evidence type="ECO:0000256" key="1">
    <source>
        <dbReference type="ARBA" id="ARBA00004651"/>
    </source>
</evidence>
<evidence type="ECO:0000256" key="2">
    <source>
        <dbReference type="ARBA" id="ARBA00022448"/>
    </source>
</evidence>
<keyword evidence="7 8" id="KW-0472">Membrane</keyword>
<keyword evidence="5 8" id="KW-0812">Transmembrane</keyword>
<dbReference type="Pfam" id="PF02653">
    <property type="entry name" value="BPD_transp_2"/>
    <property type="match status" value="1"/>
</dbReference>
<gene>
    <name evidence="9" type="ORF">NQ502_06950</name>
</gene>
<dbReference type="PANTHER" id="PTHR32196:SF21">
    <property type="entry name" value="ABC TRANSPORTER PERMEASE PROTEIN YPHD-RELATED"/>
    <property type="match status" value="1"/>
</dbReference>